<feature type="region of interest" description="Disordered" evidence="1">
    <location>
        <begin position="95"/>
        <end position="117"/>
    </location>
</feature>
<dbReference type="OrthoDB" id="70914at2"/>
<evidence type="ECO:0000256" key="1">
    <source>
        <dbReference type="SAM" id="MobiDB-lite"/>
    </source>
</evidence>
<dbReference type="RefSeq" id="WP_010888942.1">
    <property type="nucleotide sequence ID" value="NC_001263.1"/>
</dbReference>
<dbReference type="KEGG" id="dra:DR_2314"/>
<gene>
    <name evidence="2" type="ordered locus">DR_2314</name>
</gene>
<organism evidence="2 3">
    <name type="scientific">Deinococcus radiodurans (strain ATCC 13939 / DSM 20539 / JCM 16871 / CCUG 27074 / LMG 4051 / NBRC 15346 / NCIMB 9279 / VKM B-1422 / R1)</name>
    <dbReference type="NCBI Taxonomy" id="243230"/>
    <lineage>
        <taxon>Bacteria</taxon>
        <taxon>Thermotogati</taxon>
        <taxon>Deinococcota</taxon>
        <taxon>Deinococci</taxon>
        <taxon>Deinococcales</taxon>
        <taxon>Deinococcaceae</taxon>
        <taxon>Deinococcus</taxon>
    </lineage>
</organism>
<dbReference type="PIR" id="F75288">
    <property type="entry name" value="F75288"/>
</dbReference>
<sequence length="117" mass="12508">MKPEERNPADAARSHAVRHLTVHGAWQGKVGDPQRIFEGTVTASDHPALSSGERVTVRYQMDAGRVPGASEHGHYVLSSDAGSSLLVSFTCRSAATTGKQGTDDTRPADWQAVVQPE</sequence>
<dbReference type="EnsemblBacteria" id="AAF11865">
    <property type="protein sequence ID" value="AAF11865"/>
    <property type="gene ID" value="DR_2314"/>
</dbReference>
<keyword evidence="3" id="KW-1185">Reference proteome</keyword>
<dbReference type="GeneID" id="69518566"/>
<dbReference type="InParanoid" id="Q9RS13"/>
<evidence type="ECO:0000313" key="3">
    <source>
        <dbReference type="Proteomes" id="UP000002524"/>
    </source>
</evidence>
<reference evidence="2 3" key="1">
    <citation type="journal article" date="1999" name="Science">
        <title>Genome sequence of the radioresistant bacterium Deinococcus radiodurans R1.</title>
        <authorList>
            <person name="White O."/>
            <person name="Eisen J.A."/>
            <person name="Heidelberg J.F."/>
            <person name="Hickey E.K."/>
            <person name="Peterson J.D."/>
            <person name="Dodson R.J."/>
            <person name="Haft D.H."/>
            <person name="Gwinn M.L."/>
            <person name="Nelson W.C."/>
            <person name="Richardson D.L."/>
            <person name="Moffat K.S."/>
            <person name="Qin H."/>
            <person name="Jiang L."/>
            <person name="Pamphile W."/>
            <person name="Crosby M."/>
            <person name="Shen M."/>
            <person name="Vamathevan J.J."/>
            <person name="Lam P."/>
            <person name="McDonald L."/>
            <person name="Utterback T."/>
            <person name="Zalewski C."/>
            <person name="Makarova K.S."/>
            <person name="Aravind L."/>
            <person name="Daly M.J."/>
            <person name="Minton K.W."/>
            <person name="Fleischmann R.D."/>
            <person name="Ketchum K.A."/>
            <person name="Nelson K.E."/>
            <person name="Salzberg S."/>
            <person name="Smith H.O."/>
            <person name="Venter J.C."/>
            <person name="Fraser C.M."/>
        </authorList>
    </citation>
    <scope>NUCLEOTIDE SEQUENCE [LARGE SCALE GENOMIC DNA]</scope>
    <source>
        <strain evidence="3">ATCC 13939 / DSM 20539 / JCM 16871 / LMG 4051 / NBRC 15346 / NCIMB 9279 / R1 / VKM B-1422</strain>
    </source>
</reference>
<dbReference type="Proteomes" id="UP000002524">
    <property type="component" value="Chromosome 1"/>
</dbReference>
<evidence type="ECO:0000313" key="2">
    <source>
        <dbReference type="EMBL" id="AAF11865.1"/>
    </source>
</evidence>
<protein>
    <submittedName>
        <fullName evidence="2">Uncharacterized protein</fullName>
    </submittedName>
</protein>
<accession>Q9RS13</accession>
<dbReference type="HOGENOM" id="CLU_2232161_0_0_0"/>
<dbReference type="PATRIC" id="fig|243230.17.peg.2543"/>
<dbReference type="EMBL" id="AE000513">
    <property type="protein sequence ID" value="AAF11865.1"/>
    <property type="molecule type" value="Genomic_DNA"/>
</dbReference>
<name>Q9RS13_DEIRA</name>
<dbReference type="AlphaFoldDB" id="Q9RS13"/>
<proteinExistence type="predicted"/>
<dbReference type="PaxDb" id="243230-DR_2314"/>